<reference evidence="3 4" key="1">
    <citation type="submission" date="2017-06" db="EMBL/GenBank/DDBJ databases">
        <title>Genome Sequencing of the methanotroph Methylovulum psychrotolerants str. HV10-M2 isolated from a high-altitude environment.</title>
        <authorList>
            <person name="Mateos-Rivera A."/>
        </authorList>
    </citation>
    <scope>NUCLEOTIDE SEQUENCE [LARGE SCALE GENOMIC DNA]</scope>
    <source>
        <strain evidence="3 4">HV10_M2</strain>
    </source>
</reference>
<evidence type="ECO:0000256" key="2">
    <source>
        <dbReference type="SAM" id="SignalP"/>
    </source>
</evidence>
<dbReference type="KEGG" id="mpsy:CEK71_02330"/>
<dbReference type="GO" id="GO:0042578">
    <property type="term" value="F:phosphoric ester hydrolase activity"/>
    <property type="evidence" value="ECO:0007669"/>
    <property type="project" value="UniProtKB-ARBA"/>
</dbReference>
<keyword evidence="4" id="KW-1185">Reference proteome</keyword>
<feature type="signal peptide" evidence="2">
    <location>
        <begin position="1"/>
        <end position="22"/>
    </location>
</feature>
<dbReference type="PANTHER" id="PTHR31956:SF1">
    <property type="entry name" value="NON-SPECIFIC PHOSPHOLIPASE C1"/>
    <property type="match status" value="1"/>
</dbReference>
<dbReference type="InterPro" id="IPR007312">
    <property type="entry name" value="Phosphoesterase"/>
</dbReference>
<evidence type="ECO:0000313" key="3">
    <source>
        <dbReference type="EMBL" id="ASF44994.1"/>
    </source>
</evidence>
<evidence type="ECO:0000313" key="4">
    <source>
        <dbReference type="Proteomes" id="UP000197019"/>
    </source>
</evidence>
<name>A0A1Z4BUK7_9GAMM</name>
<dbReference type="OrthoDB" id="9770871at2"/>
<protein>
    <submittedName>
        <fullName evidence="3">Phosphoesterase</fullName>
    </submittedName>
</protein>
<evidence type="ECO:0000256" key="1">
    <source>
        <dbReference type="ARBA" id="ARBA00022801"/>
    </source>
</evidence>
<feature type="chain" id="PRO_5012328573" evidence="2">
    <location>
        <begin position="23"/>
        <end position="582"/>
    </location>
</feature>
<gene>
    <name evidence="3" type="ORF">CEK71_02330</name>
</gene>
<dbReference type="Pfam" id="PF04185">
    <property type="entry name" value="Phosphoesterase"/>
    <property type="match status" value="1"/>
</dbReference>
<organism evidence="3 4">
    <name type="scientific">Methylovulum psychrotolerans</name>
    <dbReference type="NCBI Taxonomy" id="1704499"/>
    <lineage>
        <taxon>Bacteria</taxon>
        <taxon>Pseudomonadati</taxon>
        <taxon>Pseudomonadota</taxon>
        <taxon>Gammaproteobacteria</taxon>
        <taxon>Methylococcales</taxon>
        <taxon>Methylococcaceae</taxon>
        <taxon>Methylovulum</taxon>
    </lineage>
</organism>
<sequence>MFKLRHSVMAVASVLCAPAALATTTTPIEHVIVIVGENHTFDNVYGAYQSPTGKKVANLLSKGIINADGTPGPNFAMAAQKTARNVFGANYAIGFGNKKPYAYLPAPNTTYATDLPFDQEDTRYPANLPNGPFQMTNANAPYDPAPAKTYYGDPVHRFFQMWQMTSMGKNDLFTWVGTTTGIGNQSNWGGHSTPTDVQQGGEAMGFYNMSQGDAPILKALADQYALSDNYHQFIMGGTGANFIGLVTGDVGFYTQNGQAAVPPALQIENPNPTTDPAIFSVNNNWYSQDGYSGGSYVNCSDINQPGVKAIFEFIWKKNIFNGGNCAANTYYLVNNYGLAYDQYGNLKPFHPKATTPETILPPQTIPTIADKLAANGISWKYYSGGRNGDADPNEYCGICDPLTGFASIMTTEQKYNLQPIANFDSDISKGSLPAVAYLRPYESKAGHPANATLPDFEQYVLSVVNQVKANKKLWKNTAIFVTVDEGGGYYDSNYIQPIDFFGDGSRIPLLVVSSWAKKGHIDHSYGDHASILKFIEKNWGLNPLSYRSRDNLPNPVVGSNGAYIPANQPAITDLMGLFNFKM</sequence>
<dbReference type="AlphaFoldDB" id="A0A1Z4BUK7"/>
<dbReference type="InterPro" id="IPR017850">
    <property type="entry name" value="Alkaline_phosphatase_core_sf"/>
</dbReference>
<keyword evidence="2" id="KW-0732">Signal</keyword>
<dbReference type="PANTHER" id="PTHR31956">
    <property type="entry name" value="NON-SPECIFIC PHOSPHOLIPASE C4-RELATED"/>
    <property type="match status" value="1"/>
</dbReference>
<dbReference type="Gene3D" id="3.40.720.10">
    <property type="entry name" value="Alkaline Phosphatase, subunit A"/>
    <property type="match status" value="2"/>
</dbReference>
<dbReference type="Proteomes" id="UP000197019">
    <property type="component" value="Chromosome"/>
</dbReference>
<keyword evidence="1" id="KW-0378">Hydrolase</keyword>
<dbReference type="EMBL" id="CP022129">
    <property type="protein sequence ID" value="ASF44994.1"/>
    <property type="molecule type" value="Genomic_DNA"/>
</dbReference>
<proteinExistence type="predicted"/>
<accession>A0A1Z4BUK7</accession>